<evidence type="ECO:0000313" key="2">
    <source>
        <dbReference type="Proteomes" id="UP000507470"/>
    </source>
</evidence>
<dbReference type="AlphaFoldDB" id="A0A6J7ZWA1"/>
<protein>
    <submittedName>
        <fullName evidence="1">Uncharacterized protein</fullName>
    </submittedName>
</protein>
<reference evidence="1 2" key="1">
    <citation type="submission" date="2020-06" db="EMBL/GenBank/DDBJ databases">
        <authorList>
            <person name="Li R."/>
            <person name="Bekaert M."/>
        </authorList>
    </citation>
    <scope>NUCLEOTIDE SEQUENCE [LARGE SCALE GENOMIC DNA]</scope>
    <source>
        <strain evidence="2">wild</strain>
    </source>
</reference>
<dbReference type="PANTHER" id="PTHR47331:SF6">
    <property type="entry name" value="DOUBLECORTIN DOMAIN-CONTAINING PROTEIN"/>
    <property type="match status" value="1"/>
</dbReference>
<organism evidence="1 2">
    <name type="scientific">Mytilus coruscus</name>
    <name type="common">Sea mussel</name>
    <dbReference type="NCBI Taxonomy" id="42192"/>
    <lineage>
        <taxon>Eukaryota</taxon>
        <taxon>Metazoa</taxon>
        <taxon>Spiralia</taxon>
        <taxon>Lophotrochozoa</taxon>
        <taxon>Mollusca</taxon>
        <taxon>Bivalvia</taxon>
        <taxon>Autobranchia</taxon>
        <taxon>Pteriomorphia</taxon>
        <taxon>Mytilida</taxon>
        <taxon>Mytiloidea</taxon>
        <taxon>Mytilidae</taxon>
        <taxon>Mytilinae</taxon>
        <taxon>Mytilus</taxon>
    </lineage>
</organism>
<proteinExistence type="predicted"/>
<accession>A0A6J7ZWA1</accession>
<gene>
    <name evidence="1" type="ORF">MCOR_703</name>
</gene>
<keyword evidence="2" id="KW-1185">Reference proteome</keyword>
<dbReference type="PANTHER" id="PTHR47331">
    <property type="entry name" value="PHD-TYPE DOMAIN-CONTAINING PROTEIN"/>
    <property type="match status" value="1"/>
</dbReference>
<dbReference type="Proteomes" id="UP000507470">
    <property type="component" value="Unassembled WGS sequence"/>
</dbReference>
<evidence type="ECO:0000313" key="1">
    <source>
        <dbReference type="EMBL" id="CAC5356672.1"/>
    </source>
</evidence>
<dbReference type="EMBL" id="CACVKT020000164">
    <property type="protein sequence ID" value="CAC5356672.1"/>
    <property type="molecule type" value="Genomic_DNA"/>
</dbReference>
<sequence length="349" mass="39906">MAQKRVNAEVQRTKLQYAEQQTRLIKQKAISKALRDREEAEVDADLALLKQQTDTAVAEAEVKVLEEAESDKRSLSLQDDKDPLEKVKMTLTEKYVNEQFKEIEQLKSQDKNNNVPQVIPNNQDNFSSHTPAPRNQFNINPTPRNLPKFEVDNLDRSIAEDIKPEIRQKQTLNPCAADFEFTQSPLPPKLDQSVVSDLTKFLLKKDLLLTRIERILSVLSQNQWQFVPTHVNPADCGTRFSISVDMEINPWLPGPKWMKNSDEEAKCDVKTLYPLVSPDNDKEIRTEISASQTSINALAPVVGRFEKFSSWRRLVKAISFLQHVAQSFSLKNKSCQGWHFCQNVMSVDS</sequence>
<name>A0A6J7ZWA1_MYTCO</name>